<feature type="region of interest" description="Disordered" evidence="1">
    <location>
        <begin position="376"/>
        <end position="423"/>
    </location>
</feature>
<evidence type="ECO:0000256" key="1">
    <source>
        <dbReference type="SAM" id="MobiDB-lite"/>
    </source>
</evidence>
<evidence type="ECO:0000313" key="2">
    <source>
        <dbReference type="EMBL" id="SDT96564.1"/>
    </source>
</evidence>
<dbReference type="Gene3D" id="3.40.50.300">
    <property type="entry name" value="P-loop containing nucleotide triphosphate hydrolases"/>
    <property type="match status" value="1"/>
</dbReference>
<organism evidence="2 3">
    <name type="scientific">Schaalia radingae</name>
    <dbReference type="NCBI Taxonomy" id="131110"/>
    <lineage>
        <taxon>Bacteria</taxon>
        <taxon>Bacillati</taxon>
        <taxon>Actinomycetota</taxon>
        <taxon>Actinomycetes</taxon>
        <taxon>Actinomycetales</taxon>
        <taxon>Actinomycetaceae</taxon>
        <taxon>Schaalia</taxon>
    </lineage>
</organism>
<dbReference type="Proteomes" id="UP000198976">
    <property type="component" value="Chromosome I"/>
</dbReference>
<dbReference type="SUPFAM" id="SSF52540">
    <property type="entry name" value="P-loop containing nucleoside triphosphate hydrolases"/>
    <property type="match status" value="1"/>
</dbReference>
<proteinExistence type="predicted"/>
<dbReference type="EMBL" id="LT629792">
    <property type="protein sequence ID" value="SDT96564.1"/>
    <property type="molecule type" value="Genomic_DNA"/>
</dbReference>
<protein>
    <submittedName>
        <fullName evidence="2">AAA domain-containing protein</fullName>
    </submittedName>
</protein>
<name>A0ABY0V7X3_9ACTO</name>
<evidence type="ECO:0000313" key="3">
    <source>
        <dbReference type="Proteomes" id="UP000198976"/>
    </source>
</evidence>
<sequence length="423" mass="46021">MTPPCATCEATTRGQNANAKPLKNAGCGMSSTRIAVITRPDKIQIKRPVFIKEDWYPRGVLTLIGGRGGEGKSSLVLADVAAGTRGELEGDSYGQPLKFILTSPEDDPSMQKSRLKVAGADEQYYGFLEVQQADDLMYFSESTPNLLIDLKTIGEQLQTFGADAWIIDPITNIIGGNPDKKEDVRNALNPLALLARKLNIAVIGIMHFNKGGGYQSDKLSGSAAWRDVARSVILVAHDPETNERIITVDKSNYSQAAGKSWEFKLDTVDTVDDDGNAMQQVMATVLNPTATSVQDVINRPYDMDTGDQNEARAFIIDYLQSNGGEAKAADVLKAGKAEGFTNVELKNARKRARNPAIKTSKQQYSGGWLWSLDEQANEKPPKVSPQPQGVQGVMHGVGDTLDTFDTFEPKDPPLFTLPKEETA</sequence>
<dbReference type="InterPro" id="IPR027417">
    <property type="entry name" value="P-loop_NTPase"/>
</dbReference>
<accession>A0ABY0V7X3</accession>
<gene>
    <name evidence="2" type="ORF">SAMN04489714_1287</name>
</gene>
<dbReference type="Pfam" id="PF13481">
    <property type="entry name" value="AAA_25"/>
    <property type="match status" value="1"/>
</dbReference>
<reference evidence="2 3" key="1">
    <citation type="submission" date="2016-10" db="EMBL/GenBank/DDBJ databases">
        <authorList>
            <person name="Varghese N."/>
            <person name="Submissions S."/>
        </authorList>
    </citation>
    <scope>NUCLEOTIDE SEQUENCE [LARGE SCALE GENOMIC DNA]</scope>
    <source>
        <strain evidence="2 3">DSM 9169</strain>
    </source>
</reference>
<keyword evidence="3" id="KW-1185">Reference proteome</keyword>